<gene>
    <name evidence="2" type="ORF">BDP27DRAFT_1418260</name>
</gene>
<name>A0A9P5Q2G5_9AGAR</name>
<protein>
    <submittedName>
        <fullName evidence="2">Uncharacterized protein</fullName>
    </submittedName>
</protein>
<evidence type="ECO:0000313" key="2">
    <source>
        <dbReference type="EMBL" id="KAF9072370.1"/>
    </source>
</evidence>
<dbReference type="AlphaFoldDB" id="A0A9P5Q2G5"/>
<evidence type="ECO:0000256" key="1">
    <source>
        <dbReference type="SAM" id="MobiDB-lite"/>
    </source>
</evidence>
<reference evidence="2" key="1">
    <citation type="submission" date="2020-11" db="EMBL/GenBank/DDBJ databases">
        <authorList>
            <consortium name="DOE Joint Genome Institute"/>
            <person name="Ahrendt S."/>
            <person name="Riley R."/>
            <person name="Andreopoulos W."/>
            <person name="Labutti K."/>
            <person name="Pangilinan J."/>
            <person name="Ruiz-Duenas F.J."/>
            <person name="Barrasa J.M."/>
            <person name="Sanchez-Garcia M."/>
            <person name="Camarero S."/>
            <person name="Miyauchi S."/>
            <person name="Serrano A."/>
            <person name="Linde D."/>
            <person name="Babiker R."/>
            <person name="Drula E."/>
            <person name="Ayuso-Fernandez I."/>
            <person name="Pacheco R."/>
            <person name="Padilla G."/>
            <person name="Ferreira P."/>
            <person name="Barriuso J."/>
            <person name="Kellner H."/>
            <person name="Castanera R."/>
            <person name="Alfaro M."/>
            <person name="Ramirez L."/>
            <person name="Pisabarro A.G."/>
            <person name="Kuo A."/>
            <person name="Tritt A."/>
            <person name="Lipzen A."/>
            <person name="He G."/>
            <person name="Yan M."/>
            <person name="Ng V."/>
            <person name="Cullen D."/>
            <person name="Martin F."/>
            <person name="Rosso M.-N."/>
            <person name="Henrissat B."/>
            <person name="Hibbett D."/>
            <person name="Martinez A.T."/>
            <person name="Grigoriev I.V."/>
        </authorList>
    </citation>
    <scope>NUCLEOTIDE SEQUENCE</scope>
    <source>
        <strain evidence="2">AH 40177</strain>
    </source>
</reference>
<dbReference type="Proteomes" id="UP000772434">
    <property type="component" value="Unassembled WGS sequence"/>
</dbReference>
<accession>A0A9P5Q2G5</accession>
<organism evidence="2 3">
    <name type="scientific">Rhodocollybia butyracea</name>
    <dbReference type="NCBI Taxonomy" id="206335"/>
    <lineage>
        <taxon>Eukaryota</taxon>
        <taxon>Fungi</taxon>
        <taxon>Dikarya</taxon>
        <taxon>Basidiomycota</taxon>
        <taxon>Agaricomycotina</taxon>
        <taxon>Agaricomycetes</taxon>
        <taxon>Agaricomycetidae</taxon>
        <taxon>Agaricales</taxon>
        <taxon>Marasmiineae</taxon>
        <taxon>Omphalotaceae</taxon>
        <taxon>Rhodocollybia</taxon>
    </lineage>
</organism>
<sequence length="157" mass="18138">MAKQYFTKAIDEAIGHEAEYEFRGLLAPSGDKRKWLYFIITEEGRTKTFFGWAARGVSWKMGSGMYPKKSENTPGAFEALYVGVSWGKPRDTFTLIYTPPSNDPLERKKYRVWKGCLDKYMEQPVYPPPFPSRPEDFQPPDSRIGSKKEYTSPYEPV</sequence>
<proteinExistence type="predicted"/>
<keyword evidence="3" id="KW-1185">Reference proteome</keyword>
<comment type="caution">
    <text evidence="2">The sequence shown here is derived from an EMBL/GenBank/DDBJ whole genome shotgun (WGS) entry which is preliminary data.</text>
</comment>
<evidence type="ECO:0000313" key="3">
    <source>
        <dbReference type="Proteomes" id="UP000772434"/>
    </source>
</evidence>
<dbReference type="EMBL" id="JADNRY010000025">
    <property type="protein sequence ID" value="KAF9072370.1"/>
    <property type="molecule type" value="Genomic_DNA"/>
</dbReference>
<feature type="region of interest" description="Disordered" evidence="1">
    <location>
        <begin position="125"/>
        <end position="157"/>
    </location>
</feature>